<gene>
    <name evidence="1" type="ORF">PG991_013895</name>
</gene>
<dbReference type="EMBL" id="JAQQWI010000018">
    <property type="protein sequence ID" value="KAK8001673.1"/>
    <property type="molecule type" value="Genomic_DNA"/>
</dbReference>
<evidence type="ECO:0000313" key="1">
    <source>
        <dbReference type="EMBL" id="KAK8001673.1"/>
    </source>
</evidence>
<sequence>MADSQQTKPTILLLSLENEDETEGRFGDPDDTFFREAIHMLLERAHIKRATSLGQAIKYLNHNRPDGILVTDTEVINEWNRELLGRIISFAQYGGTVVFSFDFADNLRWFDEEALVSFWQESWGLPWKVKECSASLDLQLNMFALTTPHAPGSNKIDLDDNETMLLPQYTTYAIHYMNVPKENCWYYHTEERRSVRELYRSDPDRVDDQVKTAVATSRVGDGYVGFVSDYHGCMGTNHAILRMFNLPREKRAMENI</sequence>
<evidence type="ECO:0000313" key="2">
    <source>
        <dbReference type="Proteomes" id="UP001396898"/>
    </source>
</evidence>
<organism evidence="1 2">
    <name type="scientific">Apiospora marii</name>
    <dbReference type="NCBI Taxonomy" id="335849"/>
    <lineage>
        <taxon>Eukaryota</taxon>
        <taxon>Fungi</taxon>
        <taxon>Dikarya</taxon>
        <taxon>Ascomycota</taxon>
        <taxon>Pezizomycotina</taxon>
        <taxon>Sordariomycetes</taxon>
        <taxon>Xylariomycetidae</taxon>
        <taxon>Amphisphaeriales</taxon>
        <taxon>Apiosporaceae</taxon>
        <taxon>Apiospora</taxon>
    </lineage>
</organism>
<name>A0ABR1R7H2_9PEZI</name>
<reference evidence="1 2" key="1">
    <citation type="submission" date="2023-01" db="EMBL/GenBank/DDBJ databases">
        <title>Analysis of 21 Apiospora genomes using comparative genomics revels a genus with tremendous synthesis potential of carbohydrate active enzymes and secondary metabolites.</title>
        <authorList>
            <person name="Sorensen T."/>
        </authorList>
    </citation>
    <scope>NUCLEOTIDE SEQUENCE [LARGE SCALE GENOMIC DNA]</scope>
    <source>
        <strain evidence="1 2">CBS 20057</strain>
    </source>
</reference>
<comment type="caution">
    <text evidence="1">The sequence shown here is derived from an EMBL/GenBank/DDBJ whole genome shotgun (WGS) entry which is preliminary data.</text>
</comment>
<proteinExistence type="predicted"/>
<keyword evidence="2" id="KW-1185">Reference proteome</keyword>
<dbReference type="Proteomes" id="UP001396898">
    <property type="component" value="Unassembled WGS sequence"/>
</dbReference>
<accession>A0ABR1R7H2</accession>
<protein>
    <submittedName>
        <fullName evidence="1">Transcription factor Rba50</fullName>
    </submittedName>
</protein>